<dbReference type="EMBL" id="LGUB01000416">
    <property type="protein sequence ID" value="KRH93253.1"/>
    <property type="molecule type" value="Genomic_DNA"/>
</dbReference>
<dbReference type="Proteomes" id="UP000051530">
    <property type="component" value="Unassembled WGS sequence"/>
</dbReference>
<evidence type="ECO:0000313" key="1">
    <source>
        <dbReference type="EMBL" id="KRH93253.1"/>
    </source>
</evidence>
<proteinExistence type="predicted"/>
<reference evidence="1 2" key="1">
    <citation type="submission" date="2015-07" db="EMBL/GenBank/DDBJ databases">
        <title>The genome of Pseudoloma neurophilia, a relevant intracellular parasite of the zebrafish.</title>
        <authorList>
            <person name="Ndikumana S."/>
            <person name="Pelin A."/>
            <person name="Sanders J."/>
            <person name="Corradi N."/>
        </authorList>
    </citation>
    <scope>NUCLEOTIDE SEQUENCE [LARGE SCALE GENOMIC DNA]</scope>
    <source>
        <strain evidence="1 2">MK1</strain>
    </source>
</reference>
<sequence length="869" mass="102754">MAGFKATLKLTGNSISLKKLTSNIVNTHLNQLNDAFELLHKEDIKENTVYFENVYNKLADMDIFQHFRTEPDQISYADSMAEFFESTKSTFVSKMDLKTAILMRTHGIEGIVTKPLLNMLYGEKEVPIDYKKIERIVKIHASKEDLTMFDKIYYKNGNLLLEYTENRKYCLGGKHCNCQNTDESDDKIIQIFEFKLKGELENLYWHMIEPDDMFLPLNMLNPYIQKKNQINQQRSIYRTYSDLYDGNRIKFSPNLPQTTDNKYKFLDFTLSFWNATLRITETKGTFKYKDFVFKDGLDICVYENEFSRILDDEFERKWSFFGIHKKMQFKMGIGLVFEILQRKKTFSNISSELMNNSLFQNSNETHIFKTPEDFNAFLNTYHITQFFNKIMSVLEGYDYPIIKNYNEQVFGDKNVMIRKNNDFIVVCSRLWIGKNVQYGIMRHKELFICDGQVTSQKTDSTSSTNSENPLAYILDIDLLFLINELFLFKGIHFILNGMDLKFDWMYENFKFPVLIRSLKDLRSHIPNTFFREEIEKDSDSQATNTTPNNKFFNQSKEFHKSLQNSATARTQNIFLAIVRYQNQLHPIFITQIEELKNFLTFLLIKFKLVKDGNVLEEPKNKFVRILENTDQDFQVQELAKKISDKIKNDIFDYEGIRTSNIFCFKFYNLQVAILFDRKLVFECVNILSKNLINSAIDKNTILLDILVYLNAIKPLIRTNIKPVVFTSDFMMFWFGQKIILRYRDGKYFWNDDELEKVADHIKQKAVSWKMAQIGKKLEKWQLDQKSPKNSHSDIHILHFRTEVGNFDIFTEKSAIILKITKIFVSNAQKQLLEQFFYKLFNSVDEYLNHIEILITKEKCLIGLEKLKRK</sequence>
<keyword evidence="2" id="KW-1185">Reference proteome</keyword>
<dbReference type="OrthoDB" id="2191774at2759"/>
<evidence type="ECO:0000313" key="2">
    <source>
        <dbReference type="Proteomes" id="UP000051530"/>
    </source>
</evidence>
<dbReference type="AlphaFoldDB" id="A0A0R0LZD3"/>
<organism evidence="1 2">
    <name type="scientific">Pseudoloma neurophilia</name>
    <dbReference type="NCBI Taxonomy" id="146866"/>
    <lineage>
        <taxon>Eukaryota</taxon>
        <taxon>Fungi</taxon>
        <taxon>Fungi incertae sedis</taxon>
        <taxon>Microsporidia</taxon>
        <taxon>Pseudoloma</taxon>
    </lineage>
</organism>
<comment type="caution">
    <text evidence="1">The sequence shown here is derived from an EMBL/GenBank/DDBJ whole genome shotgun (WGS) entry which is preliminary data.</text>
</comment>
<protein>
    <submittedName>
        <fullName evidence="1">Uncharacterized protein</fullName>
    </submittedName>
</protein>
<dbReference type="VEuPathDB" id="MicrosporidiaDB:M153_1222000209"/>
<accession>A0A0R0LZD3</accession>
<gene>
    <name evidence="1" type="ORF">M153_1222000209</name>
</gene>
<name>A0A0R0LZD3_9MICR</name>